<gene>
    <name evidence="1" type="ORF">EDD80_10510</name>
</gene>
<organism evidence="1 2">
    <name type="scientific">Anseongella ginsenosidimutans</name>
    <dbReference type="NCBI Taxonomy" id="496056"/>
    <lineage>
        <taxon>Bacteria</taxon>
        <taxon>Pseudomonadati</taxon>
        <taxon>Bacteroidota</taxon>
        <taxon>Sphingobacteriia</taxon>
        <taxon>Sphingobacteriales</taxon>
        <taxon>Sphingobacteriaceae</taxon>
        <taxon>Anseongella</taxon>
    </lineage>
</organism>
<dbReference type="AlphaFoldDB" id="A0A4R3KRY8"/>
<name>A0A4R3KRY8_9SPHI</name>
<comment type="caution">
    <text evidence="1">The sequence shown here is derived from an EMBL/GenBank/DDBJ whole genome shotgun (WGS) entry which is preliminary data.</text>
</comment>
<accession>A0A4R3KRY8</accession>
<evidence type="ECO:0000313" key="1">
    <source>
        <dbReference type="EMBL" id="TCS87199.1"/>
    </source>
</evidence>
<dbReference type="EMBL" id="SMAD01000005">
    <property type="protein sequence ID" value="TCS87199.1"/>
    <property type="molecule type" value="Genomic_DNA"/>
</dbReference>
<proteinExistence type="predicted"/>
<dbReference type="Proteomes" id="UP000295807">
    <property type="component" value="Unassembled WGS sequence"/>
</dbReference>
<protein>
    <submittedName>
        <fullName evidence="1">Uncharacterized protein</fullName>
    </submittedName>
</protein>
<reference evidence="1 2" key="1">
    <citation type="submission" date="2019-03" db="EMBL/GenBank/DDBJ databases">
        <title>Genomic Encyclopedia of Type Strains, Phase IV (KMG-IV): sequencing the most valuable type-strain genomes for metagenomic binning, comparative biology and taxonomic classification.</title>
        <authorList>
            <person name="Goeker M."/>
        </authorList>
    </citation>
    <scope>NUCLEOTIDE SEQUENCE [LARGE SCALE GENOMIC DNA]</scope>
    <source>
        <strain evidence="1 2">DSM 21100</strain>
    </source>
</reference>
<sequence>MFQQSHVLTHFHIQYLSVMLSGFQIGMPQHFGDGFDRYAVSKRNSGRESMPGSMKGKKLGNIADIGNFFQVSIHFLITENGQHLVLMNALRMVGITANNGQRRR</sequence>
<evidence type="ECO:0000313" key="2">
    <source>
        <dbReference type="Proteomes" id="UP000295807"/>
    </source>
</evidence>
<keyword evidence="2" id="KW-1185">Reference proteome</keyword>